<feature type="non-terminal residue" evidence="4">
    <location>
        <position position="1"/>
    </location>
</feature>
<reference evidence="4 5" key="1">
    <citation type="submission" date="2018-06" db="EMBL/GenBank/DDBJ databases">
        <title>Extensive metabolic versatility and redundancy in microbially diverse, dynamic hydrothermal sediments.</title>
        <authorList>
            <person name="Dombrowski N."/>
            <person name="Teske A."/>
            <person name="Baker B.J."/>
        </authorList>
    </citation>
    <scope>NUCLEOTIDE SEQUENCE [LARGE SCALE GENOMIC DNA]</scope>
    <source>
        <strain evidence="4">B20_G2</strain>
    </source>
</reference>
<evidence type="ECO:0000313" key="4">
    <source>
        <dbReference type="EMBL" id="RLE55172.1"/>
    </source>
</evidence>
<accession>A0A497F7Q6</accession>
<dbReference type="Pfam" id="PF07670">
    <property type="entry name" value="Gate"/>
    <property type="match status" value="1"/>
</dbReference>
<feature type="transmembrane region" description="Helical" evidence="1">
    <location>
        <begin position="135"/>
        <end position="155"/>
    </location>
</feature>
<feature type="domain" description="Nucleoside transporter/FeoB GTPase Gate" evidence="3">
    <location>
        <begin position="55"/>
        <end position="161"/>
    </location>
</feature>
<dbReference type="InterPro" id="IPR050860">
    <property type="entry name" value="FeoB_GTPase"/>
</dbReference>
<protein>
    <submittedName>
        <fullName evidence="4">Ferrous iron transport protein B</fullName>
    </submittedName>
</protein>
<feature type="domain" description="Ferrous iron transport protein B C-terminal" evidence="2">
    <location>
        <begin position="1"/>
        <end position="49"/>
    </location>
</feature>
<keyword evidence="1" id="KW-0812">Transmembrane</keyword>
<dbReference type="GO" id="GO:0015093">
    <property type="term" value="F:ferrous iron transmembrane transporter activity"/>
    <property type="evidence" value="ECO:0007669"/>
    <property type="project" value="InterPro"/>
</dbReference>
<dbReference type="InterPro" id="IPR011642">
    <property type="entry name" value="Gate_dom"/>
</dbReference>
<dbReference type="EMBL" id="QMRA01000010">
    <property type="protein sequence ID" value="RLE55172.1"/>
    <property type="molecule type" value="Genomic_DNA"/>
</dbReference>
<evidence type="ECO:0000259" key="2">
    <source>
        <dbReference type="Pfam" id="PF07664"/>
    </source>
</evidence>
<comment type="caution">
    <text evidence="4">The sequence shown here is derived from an EMBL/GenBank/DDBJ whole genome shotgun (WGS) entry which is preliminary data.</text>
</comment>
<evidence type="ECO:0000259" key="3">
    <source>
        <dbReference type="Pfam" id="PF07670"/>
    </source>
</evidence>
<proteinExistence type="predicted"/>
<feature type="transmembrane region" description="Helical" evidence="1">
    <location>
        <begin position="53"/>
        <end position="71"/>
    </location>
</feature>
<dbReference type="PANTHER" id="PTHR43185:SF1">
    <property type="entry name" value="FE(2+) TRANSPORTER FEOB"/>
    <property type="match status" value="1"/>
</dbReference>
<name>A0A497F7Q6_9CREN</name>
<dbReference type="PANTHER" id="PTHR43185">
    <property type="entry name" value="FERROUS IRON TRANSPORT PROTEIN B"/>
    <property type="match status" value="1"/>
</dbReference>
<evidence type="ECO:0000256" key="1">
    <source>
        <dbReference type="SAM" id="Phobius"/>
    </source>
</evidence>
<dbReference type="Proteomes" id="UP000269499">
    <property type="component" value="Unassembled WGS sequence"/>
</dbReference>
<dbReference type="InterPro" id="IPR011640">
    <property type="entry name" value="Fe2_transport_prot_B_C"/>
</dbReference>
<dbReference type="Pfam" id="PF07664">
    <property type="entry name" value="FeoB_C"/>
    <property type="match status" value="1"/>
</dbReference>
<keyword evidence="1" id="KW-0472">Membrane</keyword>
<sequence>LYAFDIVMVILLGRFLTKNLPGEPVGLIMEMPDYRAPMLRTVIMKTWVRTKDFIYVALPLIVIGSVFLEFFKVTGFIWTFASFASPIISGLLGLPAESAIPLIFGILRKELTLIMLIEVFGTENLGSVLSGSQMIVFSLVSMIYVPCIATIAALVKEFGWKRALIISAVSVGLALLIGGVANIFLHVAGF</sequence>
<dbReference type="AlphaFoldDB" id="A0A497F7Q6"/>
<dbReference type="GO" id="GO:0005886">
    <property type="term" value="C:plasma membrane"/>
    <property type="evidence" value="ECO:0007669"/>
    <property type="project" value="TreeGrafter"/>
</dbReference>
<organism evidence="4 5">
    <name type="scientific">Thermoproteota archaeon</name>
    <dbReference type="NCBI Taxonomy" id="2056631"/>
    <lineage>
        <taxon>Archaea</taxon>
        <taxon>Thermoproteota</taxon>
    </lineage>
</organism>
<keyword evidence="1" id="KW-1133">Transmembrane helix</keyword>
<gene>
    <name evidence="4" type="ORF">DRJ26_01080</name>
</gene>
<feature type="transmembrane region" description="Helical" evidence="1">
    <location>
        <begin position="164"/>
        <end position="185"/>
    </location>
</feature>
<evidence type="ECO:0000313" key="5">
    <source>
        <dbReference type="Proteomes" id="UP000269499"/>
    </source>
</evidence>